<accession>I2GK45</accession>
<organism evidence="5 6">
    <name type="scientific">Fibrisoma limi BUZ 3</name>
    <dbReference type="NCBI Taxonomy" id="1185876"/>
    <lineage>
        <taxon>Bacteria</taxon>
        <taxon>Pseudomonadati</taxon>
        <taxon>Bacteroidota</taxon>
        <taxon>Cytophagia</taxon>
        <taxon>Cytophagales</taxon>
        <taxon>Spirosomataceae</taxon>
        <taxon>Fibrisoma</taxon>
    </lineage>
</organism>
<dbReference type="GO" id="GO:0008242">
    <property type="term" value="F:omega peptidase activity"/>
    <property type="evidence" value="ECO:0007669"/>
    <property type="project" value="UniProtKB-EC"/>
</dbReference>
<dbReference type="InterPro" id="IPR029058">
    <property type="entry name" value="AB_hydrolase_fold"/>
</dbReference>
<evidence type="ECO:0000256" key="1">
    <source>
        <dbReference type="ARBA" id="ARBA00022801"/>
    </source>
</evidence>
<dbReference type="Gene3D" id="3.40.50.1820">
    <property type="entry name" value="alpha/beta hydrolase"/>
    <property type="match status" value="1"/>
</dbReference>
<gene>
    <name evidence="5" type="ORF">BN8_03426</name>
</gene>
<evidence type="ECO:0000313" key="5">
    <source>
        <dbReference type="EMBL" id="CCH54270.1"/>
    </source>
</evidence>
<feature type="domain" description="Peptidase S9 prolyl oligopeptidase catalytic" evidence="4">
    <location>
        <begin position="470"/>
        <end position="672"/>
    </location>
</feature>
<dbReference type="InterPro" id="IPR011659">
    <property type="entry name" value="WD40"/>
</dbReference>
<dbReference type="GO" id="GO:0006508">
    <property type="term" value="P:proteolysis"/>
    <property type="evidence" value="ECO:0007669"/>
    <property type="project" value="InterPro"/>
</dbReference>
<dbReference type="InterPro" id="IPR001375">
    <property type="entry name" value="Peptidase_S9_cat"/>
</dbReference>
<keyword evidence="3" id="KW-0732">Signal</keyword>
<dbReference type="OrthoDB" id="9812921at2"/>
<evidence type="ECO:0000259" key="4">
    <source>
        <dbReference type="Pfam" id="PF00326"/>
    </source>
</evidence>
<sequence length="674" mass="74598">MMKLKHLFSLILTTSISTVALAQPTWTPASMIHYKRVSNPVITEDGKWVTYVVSSPRMEGEQSDFLSHIHLVSVDGTIKKQLTAGDKSCTNPRFSPDGQYISFTSGRNGTNQLYLIRPTGGDAWPITAQSGNIGAYRWSPDGKRIAFIMIDPRTPADEKDRLERRDWTIVDVFRNAHLYTIDLTQPQDGSCPVKQLTNGAFHVTAFNWSPDSRTIAFSHQPVSWAERWEQQNISTVAADSGAVRLLVSTNGADYNPLYSPDGESIAFLSEGGQPDPLKKAVVTTGVYLVPAQGGAVRKLATTPDERSTLLGWTPDNRSIVVTEALGTQTGVFLLPATGDGVRALPIPEKGIQQAHFLNRKGDLAYVYETTETPIEVYTASLANPTGHPLTDIHASYAEGQTLARTELMRWKARDGKYTIESLLTYPTNYQSNRRYPLLLMIHGGPLGNWTQTYTGANYAPGLTGSSVPYPIQAFAQQGYFVLWANPRGSTGYGHAFRAAVYRNWSEGPYQDLMTGIDKLISTGVVHPDSLVVSGWSYGGYLTALMLTKTNRFKAAMAGAAITNLMSDVGTTDIPYYVAGYFGKDFWNDPTIYAEQSPLFHVKQVQTPTLIIHGSADMRVPPEQGLQFYRALQQLGVPTQMVIYPRQPHAFTEPKFIQNAGERTIEWFNKYLGRK</sequence>
<dbReference type="eggNOG" id="COG0823">
    <property type="taxonomic scope" value="Bacteria"/>
</dbReference>
<dbReference type="STRING" id="1185876.BN8_03426"/>
<keyword evidence="2" id="KW-0720">Serine protease</keyword>
<dbReference type="SUPFAM" id="SSF53474">
    <property type="entry name" value="alpha/beta-Hydrolases"/>
    <property type="match status" value="1"/>
</dbReference>
<feature type="signal peptide" evidence="3">
    <location>
        <begin position="1"/>
        <end position="22"/>
    </location>
</feature>
<dbReference type="SUPFAM" id="SSF82171">
    <property type="entry name" value="DPP6 N-terminal domain-like"/>
    <property type="match status" value="1"/>
</dbReference>
<reference evidence="5 6" key="1">
    <citation type="journal article" date="2012" name="J. Bacteriol.">
        <title>Genome Sequence of the Filamentous Bacterium Fibrisoma limi BUZ 3T.</title>
        <authorList>
            <person name="Filippini M."/>
            <person name="Qi W."/>
            <person name="Jaenicke S."/>
            <person name="Goesmann A."/>
            <person name="Smits T.H."/>
            <person name="Bagheri H.C."/>
        </authorList>
    </citation>
    <scope>NUCLEOTIDE SEQUENCE [LARGE SCALE GENOMIC DNA]</scope>
    <source>
        <strain evidence="6">BUZ 3T</strain>
    </source>
</reference>
<feature type="chain" id="PRO_5003659647" evidence="3">
    <location>
        <begin position="23"/>
        <end position="674"/>
    </location>
</feature>
<dbReference type="AlphaFoldDB" id="I2GK45"/>
<dbReference type="Gene3D" id="2.120.10.30">
    <property type="entry name" value="TolB, C-terminal domain"/>
    <property type="match status" value="2"/>
</dbReference>
<dbReference type="Proteomes" id="UP000009309">
    <property type="component" value="Unassembled WGS sequence"/>
</dbReference>
<evidence type="ECO:0000313" key="6">
    <source>
        <dbReference type="Proteomes" id="UP000009309"/>
    </source>
</evidence>
<keyword evidence="6" id="KW-1185">Reference proteome</keyword>
<dbReference type="PANTHER" id="PTHR42776:SF27">
    <property type="entry name" value="DIPEPTIDYL PEPTIDASE FAMILY MEMBER 6"/>
    <property type="match status" value="1"/>
</dbReference>
<comment type="caution">
    <text evidence="5">The sequence shown here is derived from an EMBL/GenBank/DDBJ whole genome shotgun (WGS) entry which is preliminary data.</text>
</comment>
<dbReference type="Pfam" id="PF00326">
    <property type="entry name" value="Peptidase_S9"/>
    <property type="match status" value="1"/>
</dbReference>
<name>I2GK45_9BACT</name>
<evidence type="ECO:0000256" key="3">
    <source>
        <dbReference type="SAM" id="SignalP"/>
    </source>
</evidence>
<dbReference type="GO" id="GO:0004252">
    <property type="term" value="F:serine-type endopeptidase activity"/>
    <property type="evidence" value="ECO:0007669"/>
    <property type="project" value="TreeGrafter"/>
</dbReference>
<dbReference type="EC" id="3.4.19.1" evidence="5"/>
<keyword evidence="2" id="KW-0645">Protease</keyword>
<protein>
    <submittedName>
        <fullName evidence="5">Putative prolyl oligopeptidase family protein</fullName>
        <ecNumber evidence="5">3.4.19.1</ecNumber>
    </submittedName>
</protein>
<dbReference type="Pfam" id="PF07676">
    <property type="entry name" value="PD40"/>
    <property type="match status" value="4"/>
</dbReference>
<dbReference type="PANTHER" id="PTHR42776">
    <property type="entry name" value="SERINE PEPTIDASE S9 FAMILY MEMBER"/>
    <property type="match status" value="1"/>
</dbReference>
<dbReference type="EMBL" id="CAIT01000006">
    <property type="protein sequence ID" value="CCH54270.1"/>
    <property type="molecule type" value="Genomic_DNA"/>
</dbReference>
<dbReference type="InterPro" id="IPR011042">
    <property type="entry name" value="6-blade_b-propeller_TolB-like"/>
</dbReference>
<evidence type="ECO:0000256" key="2">
    <source>
        <dbReference type="ARBA" id="ARBA00022825"/>
    </source>
</evidence>
<dbReference type="eggNOG" id="COG1506">
    <property type="taxonomic scope" value="Bacteria"/>
</dbReference>
<proteinExistence type="predicted"/>
<keyword evidence="1 5" id="KW-0378">Hydrolase</keyword>